<reference evidence="3 4" key="1">
    <citation type="journal article" date="2019" name="Nat. Microbiol.">
        <title>Mediterranean grassland soil C-N compound turnover is dependent on rainfall and depth, and is mediated by genomically divergent microorganisms.</title>
        <authorList>
            <person name="Diamond S."/>
            <person name="Andeer P.F."/>
            <person name="Li Z."/>
            <person name="Crits-Christoph A."/>
            <person name="Burstein D."/>
            <person name="Anantharaman K."/>
            <person name="Lane K.R."/>
            <person name="Thomas B.C."/>
            <person name="Pan C."/>
            <person name="Northen T.R."/>
            <person name="Banfield J.F."/>
        </authorList>
    </citation>
    <scope>NUCLEOTIDE SEQUENCE [LARGE SCALE GENOMIC DNA]</scope>
    <source>
        <strain evidence="3">NP_7</strain>
    </source>
</reference>
<dbReference type="Gene3D" id="2.30.110.10">
    <property type="entry name" value="Electron Transport, Fmn-binding Protein, Chain A"/>
    <property type="match status" value="1"/>
</dbReference>
<dbReference type="GO" id="GO:0006208">
    <property type="term" value="P:pyrimidine nucleobase catabolic process"/>
    <property type="evidence" value="ECO:0007669"/>
    <property type="project" value="TreeGrafter"/>
</dbReference>
<keyword evidence="1" id="KW-0560">Oxidoreductase</keyword>
<accession>A0A537JDH1</accession>
<dbReference type="GO" id="GO:0042602">
    <property type="term" value="F:riboflavin reductase (NADPH) activity"/>
    <property type="evidence" value="ECO:0007669"/>
    <property type="project" value="TreeGrafter"/>
</dbReference>
<dbReference type="SUPFAM" id="SSF50475">
    <property type="entry name" value="FMN-binding split barrel"/>
    <property type="match status" value="1"/>
</dbReference>
<comment type="caution">
    <text evidence="3">The sequence shown here is derived from an EMBL/GenBank/DDBJ whole genome shotgun (WGS) entry which is preliminary data.</text>
</comment>
<dbReference type="EMBL" id="VBAO01000174">
    <property type="protein sequence ID" value="TMI81382.1"/>
    <property type="molecule type" value="Genomic_DNA"/>
</dbReference>
<dbReference type="Proteomes" id="UP000320048">
    <property type="component" value="Unassembled WGS sequence"/>
</dbReference>
<dbReference type="SMART" id="SM00903">
    <property type="entry name" value="Flavin_Reduct"/>
    <property type="match status" value="1"/>
</dbReference>
<evidence type="ECO:0000313" key="4">
    <source>
        <dbReference type="Proteomes" id="UP000320048"/>
    </source>
</evidence>
<dbReference type="InterPro" id="IPR050268">
    <property type="entry name" value="NADH-dep_flavin_reductase"/>
</dbReference>
<dbReference type="InterPro" id="IPR002563">
    <property type="entry name" value="Flavin_Rdtase-like_dom"/>
</dbReference>
<name>A0A537JDH1_9BACT</name>
<feature type="domain" description="Flavin reductase like" evidence="2">
    <location>
        <begin position="18"/>
        <end position="162"/>
    </location>
</feature>
<evidence type="ECO:0000256" key="1">
    <source>
        <dbReference type="ARBA" id="ARBA00023002"/>
    </source>
</evidence>
<evidence type="ECO:0000259" key="2">
    <source>
        <dbReference type="SMART" id="SM00903"/>
    </source>
</evidence>
<dbReference type="PANTHER" id="PTHR30466:SF1">
    <property type="entry name" value="FMN REDUCTASE (NADH) RUTF"/>
    <property type="match status" value="1"/>
</dbReference>
<gene>
    <name evidence="3" type="ORF">E6H04_06810</name>
</gene>
<evidence type="ECO:0000313" key="3">
    <source>
        <dbReference type="EMBL" id="TMI81382.1"/>
    </source>
</evidence>
<dbReference type="GO" id="GO:0010181">
    <property type="term" value="F:FMN binding"/>
    <property type="evidence" value="ECO:0007669"/>
    <property type="project" value="InterPro"/>
</dbReference>
<dbReference type="AlphaFoldDB" id="A0A537JDH1"/>
<dbReference type="InterPro" id="IPR012349">
    <property type="entry name" value="Split_barrel_FMN-bd"/>
</dbReference>
<dbReference type="Pfam" id="PF01613">
    <property type="entry name" value="Flavin_Reduct"/>
    <property type="match status" value="1"/>
</dbReference>
<organism evidence="3 4">
    <name type="scientific">Candidatus Segetimicrobium genomatis</name>
    <dbReference type="NCBI Taxonomy" id="2569760"/>
    <lineage>
        <taxon>Bacteria</taxon>
        <taxon>Bacillati</taxon>
        <taxon>Candidatus Sysuimicrobiota</taxon>
        <taxon>Candidatus Sysuimicrobiia</taxon>
        <taxon>Candidatus Sysuimicrobiales</taxon>
        <taxon>Candidatus Segetimicrobiaceae</taxon>
        <taxon>Candidatus Segetimicrobium</taxon>
    </lineage>
</organism>
<protein>
    <submittedName>
        <fullName evidence="3">Flavin reductase</fullName>
    </submittedName>
</protein>
<dbReference type="PANTHER" id="PTHR30466">
    <property type="entry name" value="FLAVIN REDUCTASE"/>
    <property type="match status" value="1"/>
</dbReference>
<proteinExistence type="predicted"/>
<sequence>MPAASAPAVDPAEFRRVMGMFATGVTVVTVEVGGEAHGMTANAVMSVSLDPPLVCVSVNRRARMDKFLERAGGYAVNILAQDQQALSQYFSGTWPHATPPEHRLVPWTGGPRLVGCLAAAGCRVEGTLEGGDHRIFLGRVLDLYRADGALSPLLFFAGRYHQLRDPALAPLAPVDVWNPEEVQIFYDD</sequence>